<proteinExistence type="inferred from homology"/>
<feature type="domain" description="Hemerythrin-like" evidence="3">
    <location>
        <begin position="166"/>
        <end position="290"/>
    </location>
</feature>
<dbReference type="InterPro" id="IPR006016">
    <property type="entry name" value="UspA"/>
</dbReference>
<dbReference type="AlphaFoldDB" id="A0A9X4NSF8"/>
<evidence type="ECO:0000259" key="2">
    <source>
        <dbReference type="Pfam" id="PF00582"/>
    </source>
</evidence>
<dbReference type="CDD" id="cd12108">
    <property type="entry name" value="Hr-like"/>
    <property type="match status" value="1"/>
</dbReference>
<dbReference type="InterPro" id="IPR012312">
    <property type="entry name" value="Hemerythrin-like"/>
</dbReference>
<dbReference type="Proteomes" id="UP001152876">
    <property type="component" value="Unassembled WGS sequence"/>
</dbReference>
<reference evidence="4" key="1">
    <citation type="submission" date="2013-01" db="EMBL/GenBank/DDBJ databases">
        <title>Genome draft of Hydrogenophaga taeniospiralis 2K1.</title>
        <authorList>
            <person name="Gomila M."/>
            <person name="Lalucat J."/>
        </authorList>
    </citation>
    <scope>NUCLEOTIDE SEQUENCE</scope>
    <source>
        <strain evidence="4">CCUG 15921</strain>
    </source>
</reference>
<gene>
    <name evidence="4" type="ORF">H010_08386</name>
</gene>
<dbReference type="OrthoDB" id="8560984at2"/>
<feature type="domain" description="UspA" evidence="2">
    <location>
        <begin position="1"/>
        <end position="147"/>
    </location>
</feature>
<dbReference type="InterPro" id="IPR014729">
    <property type="entry name" value="Rossmann-like_a/b/a_fold"/>
</dbReference>
<dbReference type="Pfam" id="PF00582">
    <property type="entry name" value="Usp"/>
    <property type="match status" value="1"/>
</dbReference>
<dbReference type="Pfam" id="PF01814">
    <property type="entry name" value="Hemerythrin"/>
    <property type="match status" value="1"/>
</dbReference>
<dbReference type="PRINTS" id="PR01438">
    <property type="entry name" value="UNVRSLSTRESS"/>
</dbReference>
<evidence type="ECO:0000313" key="5">
    <source>
        <dbReference type="Proteomes" id="UP001152876"/>
    </source>
</evidence>
<sequence>MYQHLLVPLDASPLAAVLIERAVAYARATAARLSFLHVRDDLSSHGDGALLHALSPELFAQAASGNAAVLVARAETAARAAGVTAHALVVTSERPAEAILRTAHERGADLIALASHGRRKGLGGLKGALVGSVTRQLLEQSDLPVLVMAVETHLPQYSDEQRALMVLRDEHRSLSAVLNALLTETQRPAPAQDRALLRAMLFYIEQFPERLHHPKEETQLFARLRQRTTAFDGLLDELQAQHAQGASAFVALQRSLRAEELTDFAAQAQTFAHQQWRHMDHEEKVVLPAASQHLLPEDWRAIAEAFEANADPRLGTGESFDRLASRLLELARRA</sequence>
<dbReference type="PANTHER" id="PTHR46268:SF6">
    <property type="entry name" value="UNIVERSAL STRESS PROTEIN UP12"/>
    <property type="match status" value="1"/>
</dbReference>
<protein>
    <recommendedName>
        <fullName evidence="6">Universal stress protein UspA</fullName>
    </recommendedName>
</protein>
<dbReference type="Gene3D" id="1.20.120.520">
    <property type="entry name" value="nmb1532 protein domain like"/>
    <property type="match status" value="1"/>
</dbReference>
<dbReference type="RefSeq" id="WP_068167518.1">
    <property type="nucleotide sequence ID" value="NZ_AOGK01000006.1"/>
</dbReference>
<comment type="caution">
    <text evidence="4">The sequence shown here is derived from an EMBL/GenBank/DDBJ whole genome shotgun (WGS) entry which is preliminary data.</text>
</comment>
<evidence type="ECO:0008006" key="6">
    <source>
        <dbReference type="Google" id="ProtNLM"/>
    </source>
</evidence>
<evidence type="ECO:0000259" key="3">
    <source>
        <dbReference type="Pfam" id="PF01814"/>
    </source>
</evidence>
<dbReference type="CDD" id="cd00293">
    <property type="entry name" value="USP-like"/>
    <property type="match status" value="1"/>
</dbReference>
<dbReference type="Gene3D" id="3.40.50.620">
    <property type="entry name" value="HUPs"/>
    <property type="match status" value="1"/>
</dbReference>
<dbReference type="PANTHER" id="PTHR46268">
    <property type="entry name" value="STRESS RESPONSE PROTEIN NHAX"/>
    <property type="match status" value="1"/>
</dbReference>
<comment type="similarity">
    <text evidence="1">Belongs to the universal stress protein A family.</text>
</comment>
<evidence type="ECO:0000256" key="1">
    <source>
        <dbReference type="ARBA" id="ARBA00008791"/>
    </source>
</evidence>
<accession>A0A9X4NSF8</accession>
<name>A0A9X4NSF8_9BURK</name>
<dbReference type="SUPFAM" id="SSF52402">
    <property type="entry name" value="Adenine nucleotide alpha hydrolases-like"/>
    <property type="match status" value="1"/>
</dbReference>
<dbReference type="InterPro" id="IPR006015">
    <property type="entry name" value="Universal_stress_UspA"/>
</dbReference>
<keyword evidence="5" id="KW-1185">Reference proteome</keyword>
<evidence type="ECO:0000313" key="4">
    <source>
        <dbReference type="EMBL" id="MDG5975261.1"/>
    </source>
</evidence>
<dbReference type="EMBL" id="AOGK01000006">
    <property type="protein sequence ID" value="MDG5975261.1"/>
    <property type="molecule type" value="Genomic_DNA"/>
</dbReference>
<organism evidence="4 5">
    <name type="scientific">Hydrogenophaga taeniospiralis CCUG 15921</name>
    <dbReference type="NCBI Taxonomy" id="1281780"/>
    <lineage>
        <taxon>Bacteria</taxon>
        <taxon>Pseudomonadati</taxon>
        <taxon>Pseudomonadota</taxon>
        <taxon>Betaproteobacteria</taxon>
        <taxon>Burkholderiales</taxon>
        <taxon>Comamonadaceae</taxon>
        <taxon>Hydrogenophaga</taxon>
    </lineage>
</organism>